<reference evidence="2" key="1">
    <citation type="submission" date="2023-05" db="EMBL/GenBank/DDBJ databases">
        <title>Mycoplasma phocimorsus sp. nov., isolated from Scandinavian patients with seal finger or septic arthritis after contact with seals.</title>
        <authorList>
            <person name="Skafte-Holm A."/>
            <person name="Pedersen T.R."/>
            <person name="Froelund M."/>
            <person name="Stegger M."/>
            <person name="Qvortrup K."/>
            <person name="Michaels D.L."/>
            <person name="Brown D.R."/>
            <person name="Jensen J.S."/>
        </authorList>
    </citation>
    <scope>NUCLEOTIDE SEQUENCE</scope>
    <source>
        <strain evidence="2">M5725</strain>
    </source>
</reference>
<protein>
    <submittedName>
        <fullName evidence="2">DUF45 domain-containing protein</fullName>
    </submittedName>
</protein>
<dbReference type="RefSeq" id="WP_283827206.1">
    <property type="nucleotide sequence ID" value="NZ_JASDDP010000012.1"/>
</dbReference>
<feature type="domain" description="YgjP-like metallopeptidase" evidence="1">
    <location>
        <begin position="83"/>
        <end position="228"/>
    </location>
</feature>
<comment type="caution">
    <text evidence="2">The sequence shown here is derived from an EMBL/GenBank/DDBJ whole genome shotgun (WGS) entry which is preliminary data.</text>
</comment>
<dbReference type="PANTHER" id="PTHR30399:SF1">
    <property type="entry name" value="UTP PYROPHOSPHATASE"/>
    <property type="match status" value="1"/>
</dbReference>
<proteinExistence type="predicted"/>
<dbReference type="EMBL" id="JASDDP010000012">
    <property type="protein sequence ID" value="MDJ1645721.1"/>
    <property type="molecule type" value="Genomic_DNA"/>
</dbReference>
<sequence>MTEYNYKNKVFNIEYEFGCSQFKIIFNDWRPTDIIIQLPSNKYYSSSDLDLNSSSLKKTVNRSKLEFNLELELLRFFTKISKKAFFSDNDKYVVFGNVMTFNYIEGFIYLDQIKIGKSSTLKNAHILVKKYLQKQLENYITLTQKKFVQIMGYTFNPTIEIVQFKSFWGRYFTLKKHIQYSLELVKQTKEFIDIIIWHELTHVTCTKHDAKFYNTLLKYCPRYKQIKSNSSTIYI</sequence>
<keyword evidence="3" id="KW-1185">Reference proteome</keyword>
<dbReference type="Proteomes" id="UP001224428">
    <property type="component" value="Unassembled WGS sequence"/>
</dbReference>
<dbReference type="AlphaFoldDB" id="A0AAJ1PRX5"/>
<gene>
    <name evidence="2" type="ORF">QLQ80_01280</name>
</gene>
<dbReference type="InterPro" id="IPR002725">
    <property type="entry name" value="YgjP-like_metallopeptidase"/>
</dbReference>
<evidence type="ECO:0000313" key="2">
    <source>
        <dbReference type="EMBL" id="MDJ1645721.1"/>
    </source>
</evidence>
<evidence type="ECO:0000313" key="3">
    <source>
        <dbReference type="Proteomes" id="UP001224428"/>
    </source>
</evidence>
<dbReference type="Pfam" id="PF01863">
    <property type="entry name" value="YgjP-like"/>
    <property type="match status" value="1"/>
</dbReference>
<evidence type="ECO:0000259" key="1">
    <source>
        <dbReference type="Pfam" id="PF01863"/>
    </source>
</evidence>
<organism evidence="2 3">
    <name type="scientific">Mycoplasma phocimorsus</name>
    <dbReference type="NCBI Taxonomy" id="3045839"/>
    <lineage>
        <taxon>Bacteria</taxon>
        <taxon>Bacillati</taxon>
        <taxon>Mycoplasmatota</taxon>
        <taxon>Mollicutes</taxon>
        <taxon>Mycoplasmataceae</taxon>
        <taxon>Mycoplasma</taxon>
    </lineage>
</organism>
<dbReference type="InterPro" id="IPR053136">
    <property type="entry name" value="UTP_pyrophosphatase-like"/>
</dbReference>
<accession>A0AAJ1PRX5</accession>
<dbReference type="PANTHER" id="PTHR30399">
    <property type="entry name" value="UNCHARACTERIZED PROTEIN YGJP"/>
    <property type="match status" value="1"/>
</dbReference>
<dbReference type="Gene3D" id="3.30.2010.10">
    <property type="entry name" value="Metalloproteases ('zincins'), catalytic domain"/>
    <property type="match status" value="1"/>
</dbReference>
<name>A0AAJ1PRX5_9MOLU</name>